<dbReference type="Gene3D" id="3.90.190.10">
    <property type="entry name" value="Protein tyrosine phosphatase superfamily"/>
    <property type="match status" value="1"/>
</dbReference>
<gene>
    <name evidence="3" type="ORF">K239x_30970</name>
</gene>
<evidence type="ECO:0000313" key="3">
    <source>
        <dbReference type="EMBL" id="QDT11103.1"/>
    </source>
</evidence>
<evidence type="ECO:0000256" key="2">
    <source>
        <dbReference type="SAM" id="SignalP"/>
    </source>
</evidence>
<name>A0A517NVF9_9BACT</name>
<dbReference type="EMBL" id="CP036526">
    <property type="protein sequence ID" value="QDT11103.1"/>
    <property type="molecule type" value="Genomic_DNA"/>
</dbReference>
<accession>A0A517NVF9</accession>
<evidence type="ECO:0000256" key="1">
    <source>
        <dbReference type="SAM" id="MobiDB-lite"/>
    </source>
</evidence>
<organism evidence="3 4">
    <name type="scientific">Stieleria marina</name>
    <dbReference type="NCBI Taxonomy" id="1930275"/>
    <lineage>
        <taxon>Bacteria</taxon>
        <taxon>Pseudomonadati</taxon>
        <taxon>Planctomycetota</taxon>
        <taxon>Planctomycetia</taxon>
        <taxon>Pirellulales</taxon>
        <taxon>Pirellulaceae</taxon>
        <taxon>Stieleria</taxon>
    </lineage>
</organism>
<proteinExistence type="predicted"/>
<protein>
    <recommendedName>
        <fullName evidence="5">Cytochrome C</fullName>
    </recommendedName>
</protein>
<dbReference type="Proteomes" id="UP000319817">
    <property type="component" value="Chromosome"/>
</dbReference>
<feature type="chain" id="PRO_5021870560" description="Cytochrome C" evidence="2">
    <location>
        <begin position="25"/>
        <end position="333"/>
    </location>
</feature>
<dbReference type="RefSeq" id="WP_145418890.1">
    <property type="nucleotide sequence ID" value="NZ_CP036526.1"/>
</dbReference>
<sequence length="333" mass="36250" precursor="true">MPTVNAVSCLLCFAFLVTVGDTSAAPPTGKRKPDASVSTAQPASYPRKLSSPHLTNPIQLHARVISGGVPEGDAAFRELAKLGVKTIITVDGAKPDTETALRHGLRYVHLPHGYDGISEARRTQLAKAVRDLDGPFYFHCHHGKHRSPAAASVACVGAGLMPPSNAASVLALAGTSQNYRGLHQSAATAVPLASEVLENLEVEFVSVATVDALAEAMVEVQRSYDHLQTIAAADWRSPESHPDLDPAHQALLLQEHFRELLRDNVVQKWPEAVMQMLTESAADARRLETRLREWHPKDRSESPPSVLSQIAKRIEANCQNCHQRFRDTPLSEK</sequence>
<keyword evidence="2" id="KW-0732">Signal</keyword>
<dbReference type="OrthoDB" id="251220at2"/>
<dbReference type="SUPFAM" id="SSF52799">
    <property type="entry name" value="(Phosphotyrosine protein) phosphatases II"/>
    <property type="match status" value="1"/>
</dbReference>
<dbReference type="InterPro" id="IPR029021">
    <property type="entry name" value="Prot-tyrosine_phosphatase-like"/>
</dbReference>
<keyword evidence="4" id="KW-1185">Reference proteome</keyword>
<dbReference type="AlphaFoldDB" id="A0A517NVF9"/>
<feature type="signal peptide" evidence="2">
    <location>
        <begin position="1"/>
        <end position="24"/>
    </location>
</feature>
<reference evidence="3 4" key="1">
    <citation type="submission" date="2019-02" db="EMBL/GenBank/DDBJ databases">
        <title>Deep-cultivation of Planctomycetes and their phenomic and genomic characterization uncovers novel biology.</title>
        <authorList>
            <person name="Wiegand S."/>
            <person name="Jogler M."/>
            <person name="Boedeker C."/>
            <person name="Pinto D."/>
            <person name="Vollmers J."/>
            <person name="Rivas-Marin E."/>
            <person name="Kohn T."/>
            <person name="Peeters S.H."/>
            <person name="Heuer A."/>
            <person name="Rast P."/>
            <person name="Oberbeckmann S."/>
            <person name="Bunk B."/>
            <person name="Jeske O."/>
            <person name="Meyerdierks A."/>
            <person name="Storesund J.E."/>
            <person name="Kallscheuer N."/>
            <person name="Luecker S."/>
            <person name="Lage O.M."/>
            <person name="Pohl T."/>
            <person name="Merkel B.J."/>
            <person name="Hornburger P."/>
            <person name="Mueller R.-W."/>
            <person name="Bruemmer F."/>
            <person name="Labrenz M."/>
            <person name="Spormann A.M."/>
            <person name="Op den Camp H."/>
            <person name="Overmann J."/>
            <person name="Amann R."/>
            <person name="Jetten M.S.M."/>
            <person name="Mascher T."/>
            <person name="Medema M.H."/>
            <person name="Devos D.P."/>
            <person name="Kaster A.-K."/>
            <person name="Ovreas L."/>
            <person name="Rohde M."/>
            <person name="Galperin M.Y."/>
            <person name="Jogler C."/>
        </authorList>
    </citation>
    <scope>NUCLEOTIDE SEQUENCE [LARGE SCALE GENOMIC DNA]</scope>
    <source>
        <strain evidence="3 4">K23_9</strain>
    </source>
</reference>
<feature type="region of interest" description="Disordered" evidence="1">
    <location>
        <begin position="24"/>
        <end position="53"/>
    </location>
</feature>
<evidence type="ECO:0008006" key="5">
    <source>
        <dbReference type="Google" id="ProtNLM"/>
    </source>
</evidence>
<evidence type="ECO:0000313" key="4">
    <source>
        <dbReference type="Proteomes" id="UP000319817"/>
    </source>
</evidence>